<sequence>MKHISILGCGWLGLPFAERLTQKGYKVKGSTTSEEKLPIIEQKGIQPFLINLKNELSQPLMNDFLSSDILLINIPPSRSQEGGKSYMDQLKSLIPHLKQSSISKIIFISTTAAYASEGKVVTEKDEQRITSPFSDIIWLDAEEIFTLEDKFDTTVVRFSGLIGGSYQPGKYFSGKEMKGADEPVNMIHLTDCLNIIEGIIERNLWNETYNASSDEHPSRREFYTKACETAGTPAPIFIEGHLPYRIVNSDKIKKALDYHFVYPNPMDGLGI</sequence>
<dbReference type="Proteomes" id="UP001185092">
    <property type="component" value="Unassembled WGS sequence"/>
</dbReference>
<organism evidence="1 2">
    <name type="scientific">Aureibacter tunicatorum</name>
    <dbReference type="NCBI Taxonomy" id="866807"/>
    <lineage>
        <taxon>Bacteria</taxon>
        <taxon>Pseudomonadati</taxon>
        <taxon>Bacteroidota</taxon>
        <taxon>Cytophagia</taxon>
        <taxon>Cytophagales</taxon>
        <taxon>Persicobacteraceae</taxon>
        <taxon>Aureibacter</taxon>
    </lineage>
</organism>
<dbReference type="RefSeq" id="WP_309936587.1">
    <property type="nucleotide sequence ID" value="NZ_AP025305.1"/>
</dbReference>
<dbReference type="GO" id="GO:0004029">
    <property type="term" value="F:aldehyde dehydrogenase (NAD+) activity"/>
    <property type="evidence" value="ECO:0007669"/>
    <property type="project" value="TreeGrafter"/>
</dbReference>
<proteinExistence type="predicted"/>
<name>A0AAE4BNS4_9BACT</name>
<gene>
    <name evidence="1" type="ORF">HNQ88_000120</name>
</gene>
<dbReference type="GO" id="GO:0005737">
    <property type="term" value="C:cytoplasm"/>
    <property type="evidence" value="ECO:0007669"/>
    <property type="project" value="TreeGrafter"/>
</dbReference>
<dbReference type="InterPro" id="IPR051783">
    <property type="entry name" value="NAD(P)-dependent_oxidoreduct"/>
</dbReference>
<comment type="caution">
    <text evidence="1">The sequence shown here is derived from an EMBL/GenBank/DDBJ whole genome shotgun (WGS) entry which is preliminary data.</text>
</comment>
<dbReference type="PANTHER" id="PTHR48079">
    <property type="entry name" value="PROTEIN YEEZ"/>
    <property type="match status" value="1"/>
</dbReference>
<dbReference type="AlphaFoldDB" id="A0AAE4BNS4"/>
<protein>
    <submittedName>
        <fullName evidence="1">Nucleoside-diphosphate-sugar epimerase</fullName>
    </submittedName>
</protein>
<accession>A0AAE4BNS4</accession>
<evidence type="ECO:0000313" key="2">
    <source>
        <dbReference type="Proteomes" id="UP001185092"/>
    </source>
</evidence>
<dbReference type="PANTHER" id="PTHR48079:SF6">
    <property type="entry name" value="NAD(P)-BINDING DOMAIN-CONTAINING PROTEIN-RELATED"/>
    <property type="match status" value="1"/>
</dbReference>
<keyword evidence="2" id="KW-1185">Reference proteome</keyword>
<dbReference type="EMBL" id="JAVDQD010000001">
    <property type="protein sequence ID" value="MDR6237144.1"/>
    <property type="molecule type" value="Genomic_DNA"/>
</dbReference>
<dbReference type="Gene3D" id="3.40.50.720">
    <property type="entry name" value="NAD(P)-binding Rossmann-like Domain"/>
    <property type="match status" value="1"/>
</dbReference>
<evidence type="ECO:0000313" key="1">
    <source>
        <dbReference type="EMBL" id="MDR6237144.1"/>
    </source>
</evidence>
<reference evidence="1" key="1">
    <citation type="submission" date="2023-07" db="EMBL/GenBank/DDBJ databases">
        <title>Genomic Encyclopedia of Type Strains, Phase IV (KMG-IV): sequencing the most valuable type-strain genomes for metagenomic binning, comparative biology and taxonomic classification.</title>
        <authorList>
            <person name="Goeker M."/>
        </authorList>
    </citation>
    <scope>NUCLEOTIDE SEQUENCE</scope>
    <source>
        <strain evidence="1">DSM 26174</strain>
    </source>
</reference>
<dbReference type="SUPFAM" id="SSF51735">
    <property type="entry name" value="NAD(P)-binding Rossmann-fold domains"/>
    <property type="match status" value="1"/>
</dbReference>
<dbReference type="InterPro" id="IPR036291">
    <property type="entry name" value="NAD(P)-bd_dom_sf"/>
</dbReference>